<comment type="caution">
    <text evidence="7">The sequence shown here is derived from an EMBL/GenBank/DDBJ whole genome shotgun (WGS) entry which is preliminary data.</text>
</comment>
<evidence type="ECO:0000313" key="8">
    <source>
        <dbReference type="Proteomes" id="UP000295511"/>
    </source>
</evidence>
<gene>
    <name evidence="7" type="ORF">E1809_15685</name>
</gene>
<evidence type="ECO:0000256" key="4">
    <source>
        <dbReference type="ARBA" id="ARBA00023136"/>
    </source>
</evidence>
<evidence type="ECO:0000256" key="5">
    <source>
        <dbReference type="SAM" id="Phobius"/>
    </source>
</evidence>
<feature type="transmembrane region" description="Helical" evidence="5">
    <location>
        <begin position="51"/>
        <end position="75"/>
    </location>
</feature>
<dbReference type="InterPro" id="IPR003807">
    <property type="entry name" value="DUF202"/>
</dbReference>
<evidence type="ECO:0000256" key="1">
    <source>
        <dbReference type="ARBA" id="ARBA00004127"/>
    </source>
</evidence>
<feature type="transmembrane region" description="Helical" evidence="5">
    <location>
        <begin position="20"/>
        <end position="39"/>
    </location>
</feature>
<feature type="domain" description="DUF202" evidence="6">
    <location>
        <begin position="8"/>
        <end position="73"/>
    </location>
</feature>
<keyword evidence="3 5" id="KW-1133">Transmembrane helix</keyword>
<keyword evidence="8" id="KW-1185">Reference proteome</keyword>
<proteinExistence type="predicted"/>
<dbReference type="RefSeq" id="WP_133205174.1">
    <property type="nucleotide sequence ID" value="NZ_SMRU01000018.1"/>
</dbReference>
<feature type="transmembrane region" description="Helical" evidence="5">
    <location>
        <begin position="95"/>
        <end position="113"/>
    </location>
</feature>
<organism evidence="7 8">
    <name type="scientific">Arthrobacter terricola</name>
    <dbReference type="NCBI Taxonomy" id="2547396"/>
    <lineage>
        <taxon>Bacteria</taxon>
        <taxon>Bacillati</taxon>
        <taxon>Actinomycetota</taxon>
        <taxon>Actinomycetes</taxon>
        <taxon>Micrococcales</taxon>
        <taxon>Micrococcaceae</taxon>
        <taxon>Arthrobacter</taxon>
    </lineage>
</organism>
<evidence type="ECO:0000256" key="3">
    <source>
        <dbReference type="ARBA" id="ARBA00022989"/>
    </source>
</evidence>
<accession>A0A4R5KHD7</accession>
<protein>
    <submittedName>
        <fullName evidence="7">DUF202 domain-containing protein</fullName>
    </submittedName>
</protein>
<comment type="subcellular location">
    <subcellularLocation>
        <location evidence="1">Endomembrane system</location>
        <topology evidence="1">Multi-pass membrane protein</topology>
    </subcellularLocation>
</comment>
<keyword evidence="2 5" id="KW-0812">Transmembrane</keyword>
<dbReference type="Pfam" id="PF02656">
    <property type="entry name" value="DUF202"/>
    <property type="match status" value="1"/>
</dbReference>
<sequence>MTPSPVRDPGLQPERTSLAWRRTLLAALVSAYFIWRAATSAWARHGGRIDIEVIGLGTAAAVATAAATIITASALHRTKTLHHNPGTPPAALTRTTAGATLALAAAIITAITLSQ</sequence>
<dbReference type="AlphaFoldDB" id="A0A4R5KHD7"/>
<dbReference type="EMBL" id="SMRU01000018">
    <property type="protein sequence ID" value="TDF93670.1"/>
    <property type="molecule type" value="Genomic_DNA"/>
</dbReference>
<evidence type="ECO:0000256" key="2">
    <source>
        <dbReference type="ARBA" id="ARBA00022692"/>
    </source>
</evidence>
<dbReference type="GO" id="GO:0012505">
    <property type="term" value="C:endomembrane system"/>
    <property type="evidence" value="ECO:0007669"/>
    <property type="project" value="UniProtKB-SubCell"/>
</dbReference>
<name>A0A4R5KHD7_9MICC</name>
<evidence type="ECO:0000313" key="7">
    <source>
        <dbReference type="EMBL" id="TDF93670.1"/>
    </source>
</evidence>
<evidence type="ECO:0000259" key="6">
    <source>
        <dbReference type="Pfam" id="PF02656"/>
    </source>
</evidence>
<reference evidence="7 8" key="1">
    <citation type="submission" date="2019-03" db="EMBL/GenBank/DDBJ databases">
        <title>Whole genome sequence of Arthrobacter sp JH1-1.</title>
        <authorList>
            <person name="Trinh H.N."/>
        </authorList>
    </citation>
    <scope>NUCLEOTIDE SEQUENCE [LARGE SCALE GENOMIC DNA]</scope>
    <source>
        <strain evidence="7 8">JH1-1</strain>
    </source>
</reference>
<keyword evidence="4 5" id="KW-0472">Membrane</keyword>
<dbReference type="Proteomes" id="UP000295511">
    <property type="component" value="Unassembled WGS sequence"/>
</dbReference>
<dbReference type="OrthoDB" id="3701077at2"/>